<reference evidence="2" key="1">
    <citation type="journal article" date="2023" name="Hortic. Res.">
        <title>A chromosome-level phased genome enabling allele-level studies in sweet orange: a case study on citrus Huanglongbing tolerance.</title>
        <authorList>
            <person name="Wu B."/>
            <person name="Yu Q."/>
            <person name="Deng Z."/>
            <person name="Duan Y."/>
            <person name="Luo F."/>
            <person name="Gmitter F. Jr."/>
        </authorList>
    </citation>
    <scope>NUCLEOTIDE SEQUENCE [LARGE SCALE GENOMIC DNA]</scope>
    <source>
        <strain evidence="2">cv. Valencia</strain>
    </source>
</reference>
<evidence type="ECO:0000313" key="2">
    <source>
        <dbReference type="Proteomes" id="UP000829398"/>
    </source>
</evidence>
<organism evidence="1 2">
    <name type="scientific">Citrus sinensis</name>
    <name type="common">Sweet orange</name>
    <name type="synonym">Citrus aurantium var. sinensis</name>
    <dbReference type="NCBI Taxonomy" id="2711"/>
    <lineage>
        <taxon>Eukaryota</taxon>
        <taxon>Viridiplantae</taxon>
        <taxon>Streptophyta</taxon>
        <taxon>Embryophyta</taxon>
        <taxon>Tracheophyta</taxon>
        <taxon>Spermatophyta</taxon>
        <taxon>Magnoliopsida</taxon>
        <taxon>eudicotyledons</taxon>
        <taxon>Gunneridae</taxon>
        <taxon>Pentapetalae</taxon>
        <taxon>rosids</taxon>
        <taxon>malvids</taxon>
        <taxon>Sapindales</taxon>
        <taxon>Rutaceae</taxon>
        <taxon>Aurantioideae</taxon>
        <taxon>Citrus</taxon>
    </lineage>
</organism>
<proteinExistence type="predicted"/>
<sequence>MDYRLEQIYLMLGTGLDEARILGICGMGGIGKTTLARFVFDNISYQFDDGSSFLANVREVSQTRGLVALQEQLVSEILLDKNVKIWDVHKGCHMIRIKLRHKRVLLVIDDVDEFDQLQALAGQRDWFGLGSRIIITTRDRHLLVRCDVEDTYMVEKLNYNEALHLFSWKAFRKGHPTDGYFELSHSMVNYADGLPLALEILGSFLFARSKAEWKDALDRLKYVPDQKIFEILKISYDGLQETEKKIFLDIACFFKGKDKDQVRELLDSCDFYPEIGISVLIDKCIITLSNNILCMHDLIQDMGREIVRQQSPGNPGQRSRLWLWMDISRVLTKNEGTEAVEGIICLQPSKGVKLNPESFSRMKNLRLLKIRDVCLRHGIEYLPDELRLLKWHGYPLRSLPSNFQPERLFKLNICYSLVEQLWQGVQNMRHLKFIKLSHSVHLTKTPDFTGVPKLERLVLDGCTNLSFVHPSIGLLKRLKVLNMKECIRIKSFPAEIEWASLEVLILSGCLKLSNVRQIVQNAKRLLQLHLDQTSIEEVPPSIKFLSRLTVLTLRDCKKLVSLPSSISDLRSLKVLNLNGCSKLEEVPENLGHIASLENLDLGGTAIRRPPSTIVLLENLKELSFHGCKGQQKSWSSLIWLPFYPRANRDSLGFFIPSLSGLHCLSRLDLGDCNLQEGAIPNDLGSLSALTNLTLSRNNFFSLPASINQLSRLETLNIDYCNRLKALPELPASIDGLFAHNCTSLIKLCSPSNITRLTPRMFYLSNCFKLTGNMAIIFFKSLLQSLLKSQLRGLKSAVTSSEFDIVIPGSQVSEWFTYQSIEQSITIIPPTYCFNSFMGLAFCTAFSIHQHSSFLSHVSAPSNTLYLELVLEINGWHRHSVSISFDVNSLAQFNHIWLCYVSKSYFAAPEYPNPIKASFAARDHRYMKLKVKAFGLRFVFDQDVEEFTQSSSEFISEDLASDRLSVKPVIKRSSDYDLLYEQPHPKRVR</sequence>
<accession>A0ACB8M840</accession>
<dbReference type="EMBL" id="CM039172">
    <property type="protein sequence ID" value="KAH9781731.1"/>
    <property type="molecule type" value="Genomic_DNA"/>
</dbReference>
<keyword evidence="1" id="KW-0378">Hydrolase</keyword>
<gene>
    <name evidence="1" type="ORF">KPL71_008586</name>
</gene>
<protein>
    <submittedName>
        <fullName evidence="1">ADP-ribosyl cyclase/cyclic ADP-ribose hydrolase</fullName>
    </submittedName>
</protein>
<evidence type="ECO:0000313" key="1">
    <source>
        <dbReference type="EMBL" id="KAH9781731.1"/>
    </source>
</evidence>
<comment type="caution">
    <text evidence="1">The sequence shown here is derived from an EMBL/GenBank/DDBJ whole genome shotgun (WGS) entry which is preliminary data.</text>
</comment>
<name>A0ACB8M840_CITSI</name>
<dbReference type="Proteomes" id="UP000829398">
    <property type="component" value="Chromosome 3"/>
</dbReference>
<keyword evidence="2" id="KW-1185">Reference proteome</keyword>